<proteinExistence type="predicted"/>
<comment type="caution">
    <text evidence="2">The sequence shown here is derived from an EMBL/GenBank/DDBJ whole genome shotgun (WGS) entry which is preliminary data.</text>
</comment>
<reference evidence="2 3" key="2">
    <citation type="submission" date="2020-08" db="EMBL/GenBank/DDBJ databases">
        <authorList>
            <person name="Partida-Martinez L."/>
            <person name="Huntemann M."/>
            <person name="Clum A."/>
            <person name="Wang J."/>
            <person name="Palaniappan K."/>
            <person name="Ritter S."/>
            <person name="Chen I.-M."/>
            <person name="Stamatis D."/>
            <person name="Reddy T."/>
            <person name="O'Malley R."/>
            <person name="Daum C."/>
            <person name="Shapiro N."/>
            <person name="Ivanova N."/>
            <person name="Kyrpides N."/>
            <person name="Woyke T."/>
        </authorList>
    </citation>
    <scope>NUCLEOTIDE SEQUENCE [LARGE SCALE GENOMIC DNA]</scope>
    <source>
        <strain evidence="2 3">AS2.23</strain>
    </source>
</reference>
<accession>A0A7W4XYP0</accession>
<dbReference type="AlphaFoldDB" id="A0A7W4XYP0"/>
<reference evidence="2 3" key="1">
    <citation type="submission" date="2020-08" db="EMBL/GenBank/DDBJ databases">
        <title>The Agave Microbiome: Exploring the role of microbial communities in plant adaptations to desert environments.</title>
        <authorList>
            <person name="Partida-Martinez L.P."/>
        </authorList>
    </citation>
    <scope>NUCLEOTIDE SEQUENCE [LARGE SCALE GENOMIC DNA]</scope>
    <source>
        <strain evidence="2 3">AS2.23</strain>
    </source>
</reference>
<evidence type="ECO:0000313" key="2">
    <source>
        <dbReference type="EMBL" id="MBB2903258.1"/>
    </source>
</evidence>
<protein>
    <submittedName>
        <fullName evidence="2">Uncharacterized protein</fullName>
    </submittedName>
</protein>
<evidence type="ECO:0000313" key="3">
    <source>
        <dbReference type="Proteomes" id="UP000533269"/>
    </source>
</evidence>
<sequence length="285" mass="30081">MNPSEHGPSDICTRPVRAEDAEAEAGCVASEPWSGHGDPAPSSPAALRRPCENLPTTAARAVLPADRDRYARWRLTSPWRQPVRPGRSGAGACACAAGGVQPMSSDPVPVAMGRWCGCACPLRSVSPLGGEVVRGSWAAAVETLQVVTPRASCSMGLGLGLHTFGDHSQVQAVGDCHHRSDQGLAARVVTETGVDQPEVGHRAEPSGAVGVRAEPAASCAGSRCSVDTRCATPPSRDVDEHRSPPWTGSRVHDRAERNGPACSCQRDRIPDHRQNQRVAAGHRRR</sequence>
<dbReference type="Proteomes" id="UP000533269">
    <property type="component" value="Unassembled WGS sequence"/>
</dbReference>
<feature type="region of interest" description="Disordered" evidence="1">
    <location>
        <begin position="229"/>
        <end position="285"/>
    </location>
</feature>
<dbReference type="EMBL" id="JACHVY010000006">
    <property type="protein sequence ID" value="MBB2903258.1"/>
    <property type="molecule type" value="Genomic_DNA"/>
</dbReference>
<evidence type="ECO:0000256" key="1">
    <source>
        <dbReference type="SAM" id="MobiDB-lite"/>
    </source>
</evidence>
<feature type="region of interest" description="Disordered" evidence="1">
    <location>
        <begin position="23"/>
        <end position="49"/>
    </location>
</feature>
<feature type="compositionally biased region" description="Basic and acidic residues" evidence="1">
    <location>
        <begin position="265"/>
        <end position="274"/>
    </location>
</feature>
<name>A0A7W4XYP0_KINRA</name>
<organism evidence="2 3">
    <name type="scientific">Kineococcus radiotolerans</name>
    <dbReference type="NCBI Taxonomy" id="131568"/>
    <lineage>
        <taxon>Bacteria</taxon>
        <taxon>Bacillati</taxon>
        <taxon>Actinomycetota</taxon>
        <taxon>Actinomycetes</taxon>
        <taxon>Kineosporiales</taxon>
        <taxon>Kineosporiaceae</taxon>
        <taxon>Kineococcus</taxon>
    </lineage>
</organism>
<gene>
    <name evidence="2" type="ORF">FHR75_004100</name>
</gene>